<dbReference type="KEGG" id="csph:CSPHI_07095"/>
<evidence type="ECO:0000313" key="2">
    <source>
        <dbReference type="Proteomes" id="UP000185469"/>
    </source>
</evidence>
<dbReference type="InterPro" id="IPR006357">
    <property type="entry name" value="HAD-SF_hydro_IIA"/>
</dbReference>
<evidence type="ECO:0000313" key="1">
    <source>
        <dbReference type="EMBL" id="APT90846.1"/>
    </source>
</evidence>
<dbReference type="PANTHER" id="PTHR19288">
    <property type="entry name" value="4-NITROPHENYLPHOSPHATASE-RELATED"/>
    <property type="match status" value="1"/>
</dbReference>
<dbReference type="AlphaFoldDB" id="A0A1L7CY93"/>
<dbReference type="STRING" id="1437874.CSPHI_07095"/>
<protein>
    <submittedName>
        <fullName evidence="1">HAD family hydrolase</fullName>
    </submittedName>
</protein>
<dbReference type="OrthoDB" id="3400930at2"/>
<dbReference type="Pfam" id="PF13242">
    <property type="entry name" value="Hydrolase_like"/>
    <property type="match status" value="1"/>
</dbReference>
<reference evidence="1 2" key="1">
    <citation type="submission" date="2014-08" db="EMBL/GenBank/DDBJ databases">
        <title>Complete genome sequence of Corynebacterium sphenisci CECT 5990(T) (=DSM 44792(T)), isolated from healthy wild penguins.</title>
        <authorList>
            <person name="Ruckert C."/>
            <person name="Albersmeier A."/>
            <person name="Winkler A."/>
            <person name="Kalinowski J."/>
        </authorList>
    </citation>
    <scope>NUCLEOTIDE SEQUENCE [LARGE SCALE GENOMIC DNA]</scope>
    <source>
        <strain evidence="1 2">DSM 44792</strain>
    </source>
</reference>
<gene>
    <name evidence="1" type="ORF">CSPHI_07095</name>
</gene>
<name>A0A1L7CY93_9CORY</name>
<keyword evidence="2" id="KW-1185">Reference proteome</keyword>
<dbReference type="SUPFAM" id="SSF56784">
    <property type="entry name" value="HAD-like"/>
    <property type="match status" value="1"/>
</dbReference>
<dbReference type="InterPro" id="IPR023214">
    <property type="entry name" value="HAD_sf"/>
</dbReference>
<dbReference type="InterPro" id="IPR036412">
    <property type="entry name" value="HAD-like_sf"/>
</dbReference>
<organism evidence="1 2">
    <name type="scientific">Corynebacterium sphenisci DSM 44792</name>
    <dbReference type="NCBI Taxonomy" id="1437874"/>
    <lineage>
        <taxon>Bacteria</taxon>
        <taxon>Bacillati</taxon>
        <taxon>Actinomycetota</taxon>
        <taxon>Actinomycetes</taxon>
        <taxon>Mycobacteriales</taxon>
        <taxon>Corynebacteriaceae</taxon>
        <taxon>Corynebacterium</taxon>
    </lineage>
</organism>
<keyword evidence="1" id="KW-0378">Hydrolase</keyword>
<dbReference type="Proteomes" id="UP000185469">
    <property type="component" value="Chromosome"/>
</dbReference>
<dbReference type="GO" id="GO:0005737">
    <property type="term" value="C:cytoplasm"/>
    <property type="evidence" value="ECO:0007669"/>
    <property type="project" value="TreeGrafter"/>
</dbReference>
<dbReference type="Gene3D" id="3.40.50.1000">
    <property type="entry name" value="HAD superfamily/HAD-like"/>
    <property type="match status" value="2"/>
</dbReference>
<dbReference type="RefSeq" id="WP_075692098.1">
    <property type="nucleotide sequence ID" value="NZ_CP009248.1"/>
</dbReference>
<proteinExistence type="predicted"/>
<dbReference type="NCBIfam" id="TIGR01460">
    <property type="entry name" value="HAD-SF-IIA"/>
    <property type="match status" value="1"/>
</dbReference>
<dbReference type="GO" id="GO:0016791">
    <property type="term" value="F:phosphatase activity"/>
    <property type="evidence" value="ECO:0007669"/>
    <property type="project" value="TreeGrafter"/>
</dbReference>
<accession>A0A1L7CY93</accession>
<dbReference type="EMBL" id="CP009248">
    <property type="protein sequence ID" value="APT90846.1"/>
    <property type="molecule type" value="Genomic_DNA"/>
</dbReference>
<sequence>MAGGTLVAAHDAALLDLDGTVYEGGRAIPGAREALAEAELPMLFITNNASRAPGAVAAQLRDLGYAAEAADVMTSAQAAIEMARELIDPGAAVLVLGAESFRELAAEAGYRVVSSADDSPAAVLHGHSPDTGWAELSEAALAIRAGAAYLASNLDTTLPVERGLLVGNGSMVAAVTSATGVAPRSAGKPEPAMFHRGAARLGATRPLAIGDRLNTDIAGGNNAGHATLMVVTGVSGHRETLLAAPGERPRYIGATMAALNEPAEHAAPGPQAGFTVTRDESDPATLVLAGGDPADPRLADPARAAVAALLTAAGLAWAPGAAPVTGIRAAEPGGPAAAALAAWR</sequence>
<dbReference type="PANTHER" id="PTHR19288:SF95">
    <property type="entry name" value="D-GLYCEROL 3-PHOSPHATE PHOSPHATASE"/>
    <property type="match status" value="1"/>
</dbReference>
<dbReference type="Pfam" id="PF13344">
    <property type="entry name" value="Hydrolase_6"/>
    <property type="match status" value="1"/>
</dbReference>